<dbReference type="PANTHER" id="PTHR48034">
    <property type="entry name" value="TRANSFORMER-2 SEX-DETERMINING PROTEIN-RELATED"/>
    <property type="match status" value="1"/>
</dbReference>
<evidence type="ECO:0000259" key="3">
    <source>
        <dbReference type="PROSITE" id="PS50102"/>
    </source>
</evidence>
<evidence type="ECO:0000256" key="1">
    <source>
        <dbReference type="PROSITE-ProRule" id="PRU00176"/>
    </source>
</evidence>
<feature type="region of interest" description="Disordered" evidence="2">
    <location>
        <begin position="85"/>
        <end position="135"/>
    </location>
</feature>
<accession>U6KGR2</accession>
<dbReference type="AlphaFoldDB" id="U6KGR2"/>
<organism evidence="4 5">
    <name type="scientific">Eimeria tenella</name>
    <name type="common">Coccidian parasite</name>
    <dbReference type="NCBI Taxonomy" id="5802"/>
    <lineage>
        <taxon>Eukaryota</taxon>
        <taxon>Sar</taxon>
        <taxon>Alveolata</taxon>
        <taxon>Apicomplexa</taxon>
        <taxon>Conoidasida</taxon>
        <taxon>Coccidia</taxon>
        <taxon>Eucoccidiorida</taxon>
        <taxon>Eimeriorina</taxon>
        <taxon>Eimeriidae</taxon>
        <taxon>Eimeria</taxon>
    </lineage>
</organism>
<keyword evidence="5" id="KW-1185">Reference proteome</keyword>
<dbReference type="RefSeq" id="XP_013228063.1">
    <property type="nucleotide sequence ID" value="XM_013372609.1"/>
</dbReference>
<keyword evidence="1" id="KW-0694">RNA-binding</keyword>
<dbReference type="Proteomes" id="UP000030747">
    <property type="component" value="Unassembled WGS sequence"/>
</dbReference>
<dbReference type="GO" id="GO:0003723">
    <property type="term" value="F:RNA binding"/>
    <property type="evidence" value="ECO:0007669"/>
    <property type="project" value="UniProtKB-UniRule"/>
</dbReference>
<dbReference type="InterPro" id="IPR050441">
    <property type="entry name" value="RBM"/>
</dbReference>
<dbReference type="CDD" id="cd00590">
    <property type="entry name" value="RRM_SF"/>
    <property type="match status" value="1"/>
</dbReference>
<name>U6KGR2_EIMTE</name>
<dbReference type="EMBL" id="HG673748">
    <property type="protein sequence ID" value="CDJ37225.1"/>
    <property type="molecule type" value="Genomic_DNA"/>
</dbReference>
<gene>
    <name evidence="4" type="ORF">ETH_00022930</name>
</gene>
<feature type="domain" description="RRM" evidence="3">
    <location>
        <begin position="10"/>
        <end position="88"/>
    </location>
</feature>
<dbReference type="SMART" id="SM00360">
    <property type="entry name" value="RRM"/>
    <property type="match status" value="1"/>
</dbReference>
<protein>
    <recommendedName>
        <fullName evidence="3">RRM domain-containing protein</fullName>
    </recommendedName>
</protein>
<feature type="region of interest" description="Disordered" evidence="2">
    <location>
        <begin position="157"/>
        <end position="186"/>
    </location>
</feature>
<dbReference type="InterPro" id="IPR035979">
    <property type="entry name" value="RBD_domain_sf"/>
</dbReference>
<dbReference type="OMA" id="YGETHGH"/>
<evidence type="ECO:0000313" key="4">
    <source>
        <dbReference type="EMBL" id="CDJ37225.1"/>
    </source>
</evidence>
<feature type="compositionally biased region" description="Basic and acidic residues" evidence="2">
    <location>
        <begin position="157"/>
        <end position="180"/>
    </location>
</feature>
<dbReference type="InterPro" id="IPR000504">
    <property type="entry name" value="RRM_dom"/>
</dbReference>
<dbReference type="Gene3D" id="3.30.70.330">
    <property type="match status" value="1"/>
</dbReference>
<evidence type="ECO:0000256" key="2">
    <source>
        <dbReference type="SAM" id="MobiDB-lite"/>
    </source>
</evidence>
<dbReference type="VEuPathDB" id="ToxoDB:ETH_00022930"/>
<dbReference type="VEuPathDB" id="ToxoDB:ETH2_1352600"/>
<sequence>MSESDGQQRMSLLVRNLSYQTSPEAVRSAFAVHGSVKDVYLPLDYHSRMPRGFGFVEFWHREDAERALEKMDGFELDGKAIEVAIAKKGRSAPQQMKQRDERGRREGSPRGRRYEDERRYSRMDSPPRRGRYGSRERRDYRDRGWWGAYERRDREDSYAHRGSRDEYRDSRRRGQEEPQPHAEPFAPAVSVLQRGLALDWISLLLRSSSSFAAAQ</sequence>
<reference evidence="4" key="1">
    <citation type="submission" date="2013-10" db="EMBL/GenBank/DDBJ databases">
        <title>Genomic analysis of the causative agents of coccidiosis in chickens.</title>
        <authorList>
            <person name="Reid A.J."/>
            <person name="Blake D."/>
            <person name="Billington K."/>
            <person name="Browne H."/>
            <person name="Dunn M."/>
            <person name="Hung S."/>
            <person name="Kawahara F."/>
            <person name="Miranda-Saavedra D."/>
            <person name="Mourier T."/>
            <person name="Nagra H."/>
            <person name="Otto T.D."/>
            <person name="Rawlings N."/>
            <person name="Sanchez A."/>
            <person name="Sanders M."/>
            <person name="Subramaniam C."/>
            <person name="Tay Y."/>
            <person name="Dear P."/>
            <person name="Doerig C."/>
            <person name="Gruber A."/>
            <person name="Parkinson J."/>
            <person name="Shirley M."/>
            <person name="Wan K.L."/>
            <person name="Berriman M."/>
            <person name="Tomley F."/>
            <person name="Pain A."/>
        </authorList>
    </citation>
    <scope>NUCLEOTIDE SEQUENCE [LARGE SCALE GENOMIC DNA]</scope>
    <source>
        <strain evidence="4">Houghton</strain>
    </source>
</reference>
<dbReference type="SUPFAM" id="SSF54928">
    <property type="entry name" value="RNA-binding domain, RBD"/>
    <property type="match status" value="1"/>
</dbReference>
<dbReference type="InterPro" id="IPR012677">
    <property type="entry name" value="Nucleotide-bd_a/b_plait_sf"/>
</dbReference>
<dbReference type="PROSITE" id="PS50102">
    <property type="entry name" value="RRM"/>
    <property type="match status" value="1"/>
</dbReference>
<evidence type="ECO:0000313" key="5">
    <source>
        <dbReference type="Proteomes" id="UP000030747"/>
    </source>
</evidence>
<proteinExistence type="predicted"/>
<dbReference type="OrthoDB" id="439808at2759"/>
<reference evidence="4" key="2">
    <citation type="submission" date="2013-10" db="EMBL/GenBank/DDBJ databases">
        <authorList>
            <person name="Aslett M."/>
        </authorList>
    </citation>
    <scope>NUCLEOTIDE SEQUENCE [LARGE SCALE GENOMIC DNA]</scope>
    <source>
        <strain evidence="4">Houghton</strain>
    </source>
</reference>
<feature type="compositionally biased region" description="Basic and acidic residues" evidence="2">
    <location>
        <begin position="97"/>
        <end position="135"/>
    </location>
</feature>
<dbReference type="Pfam" id="PF00076">
    <property type="entry name" value="RRM_1"/>
    <property type="match status" value="1"/>
</dbReference>
<dbReference type="GeneID" id="25253698"/>